<feature type="transmembrane region" description="Helical" evidence="1">
    <location>
        <begin position="6"/>
        <end position="29"/>
    </location>
</feature>
<dbReference type="EMBL" id="WJEE01000002">
    <property type="protein sequence ID" value="MRI65179.1"/>
    <property type="molecule type" value="Genomic_DNA"/>
</dbReference>
<organism evidence="2 3">
    <name type="scientific">Gracilibacillus thailandensis</name>
    <dbReference type="NCBI Taxonomy" id="563735"/>
    <lineage>
        <taxon>Bacteria</taxon>
        <taxon>Bacillati</taxon>
        <taxon>Bacillota</taxon>
        <taxon>Bacilli</taxon>
        <taxon>Bacillales</taxon>
        <taxon>Bacillaceae</taxon>
        <taxon>Gracilibacillus</taxon>
    </lineage>
</organism>
<proteinExistence type="predicted"/>
<name>A0A6N7QZ40_9BACI</name>
<sequence length="191" mass="22610">MGNKIYKWVLSIVIIGFIGMIVFISIDLFTGVETQSQEDDTKTDDNLTDIEEVEETGDQEIKELSQEKKEENKDADYINPFGDTFTKKTLEESQYQKYINYMAHQKVYADRMYGFYKITPERIDFLLEVLDIQTYQHEEVYRDILTRWEEGDFSQAVEDHNRVWTLQNGDVGKATRLLTEEEEQNRLAKYE</sequence>
<dbReference type="Pfam" id="PF19754">
    <property type="entry name" value="DUF6241"/>
    <property type="match status" value="1"/>
</dbReference>
<keyword evidence="1" id="KW-0472">Membrane</keyword>
<keyword evidence="1" id="KW-0812">Transmembrane</keyword>
<reference evidence="2 3" key="1">
    <citation type="submission" date="2019-10" db="EMBL/GenBank/DDBJ databases">
        <title>Gracilibacillus salitolerans sp. nov., a moderate halophile isolated from a saline soil in northwest China.</title>
        <authorList>
            <person name="Gan L."/>
        </authorList>
    </citation>
    <scope>NUCLEOTIDE SEQUENCE [LARGE SCALE GENOMIC DNA]</scope>
    <source>
        <strain evidence="2 3">TP2-8</strain>
    </source>
</reference>
<dbReference type="AlphaFoldDB" id="A0A6N7QZ40"/>
<keyword evidence="1" id="KW-1133">Transmembrane helix</keyword>
<dbReference type="Proteomes" id="UP000435187">
    <property type="component" value="Unassembled WGS sequence"/>
</dbReference>
<accession>A0A6N7QZ40</accession>
<comment type="caution">
    <text evidence="2">The sequence shown here is derived from an EMBL/GenBank/DDBJ whole genome shotgun (WGS) entry which is preliminary data.</text>
</comment>
<evidence type="ECO:0000313" key="3">
    <source>
        <dbReference type="Proteomes" id="UP000435187"/>
    </source>
</evidence>
<keyword evidence="3" id="KW-1185">Reference proteome</keyword>
<gene>
    <name evidence="2" type="ORF">GH885_02310</name>
</gene>
<dbReference type="InterPro" id="IPR046208">
    <property type="entry name" value="DUF6241"/>
</dbReference>
<evidence type="ECO:0000313" key="2">
    <source>
        <dbReference type="EMBL" id="MRI65179.1"/>
    </source>
</evidence>
<dbReference type="RefSeq" id="WP_153834042.1">
    <property type="nucleotide sequence ID" value="NZ_JBHUMW010000064.1"/>
</dbReference>
<evidence type="ECO:0000256" key="1">
    <source>
        <dbReference type="SAM" id="Phobius"/>
    </source>
</evidence>
<protein>
    <submittedName>
        <fullName evidence="2">Uncharacterized protein</fullName>
    </submittedName>
</protein>